<dbReference type="AlphaFoldDB" id="A0A1G1SRW2"/>
<feature type="signal peptide" evidence="4">
    <location>
        <begin position="1"/>
        <end position="24"/>
    </location>
</feature>
<dbReference type="InterPro" id="IPR044925">
    <property type="entry name" value="His-Me_finger_sf"/>
</dbReference>
<evidence type="ECO:0000256" key="2">
    <source>
        <dbReference type="PIRSR" id="PIRSR640255-2"/>
    </source>
</evidence>
<keyword evidence="8" id="KW-1185">Reference proteome</keyword>
<feature type="active site" description="Proton acceptor" evidence="1">
    <location>
        <position position="125"/>
    </location>
</feature>
<feature type="compositionally biased region" description="Polar residues" evidence="3">
    <location>
        <begin position="27"/>
        <end position="37"/>
    </location>
</feature>
<evidence type="ECO:0000259" key="5">
    <source>
        <dbReference type="SMART" id="SM00477"/>
    </source>
</evidence>
<dbReference type="GO" id="GO:0003676">
    <property type="term" value="F:nucleic acid binding"/>
    <property type="evidence" value="ECO:0007669"/>
    <property type="project" value="InterPro"/>
</dbReference>
<comment type="caution">
    <text evidence="7">The sequence shown here is derived from an EMBL/GenBank/DDBJ whole genome shotgun (WGS) entry which is preliminary data.</text>
</comment>
<evidence type="ECO:0000313" key="8">
    <source>
        <dbReference type="Proteomes" id="UP000177506"/>
    </source>
</evidence>
<dbReference type="InterPro" id="IPR001604">
    <property type="entry name" value="Endo_G_ENPP1-like_dom"/>
</dbReference>
<reference evidence="7 8" key="1">
    <citation type="submission" date="2016-08" db="EMBL/GenBank/DDBJ databases">
        <title>Hymenobacter coccineus sp. nov., Hymenobacter lapidarius sp. nov. and Hymenobacter glacialis sp. nov., isolated from Antarctic soil.</title>
        <authorList>
            <person name="Sedlacek I."/>
            <person name="Kralova S."/>
            <person name="Kyrova K."/>
            <person name="Maslanova I."/>
            <person name="Stankova E."/>
            <person name="Vrbovska V."/>
            <person name="Nemec M."/>
            <person name="Bartak M."/>
            <person name="Svec P."/>
            <person name="Busse H.-J."/>
            <person name="Pantucek R."/>
        </authorList>
    </citation>
    <scope>NUCLEOTIDE SEQUENCE [LARGE SCALE GENOMIC DNA]</scope>
    <source>
        <strain evidence="7 8">CCM 8649</strain>
    </source>
</reference>
<dbReference type="InterPro" id="IPR044929">
    <property type="entry name" value="DNA/RNA_non-sp_Endonuclease_sf"/>
</dbReference>
<feature type="chain" id="PRO_5009578249" evidence="4">
    <location>
        <begin position="25"/>
        <end position="287"/>
    </location>
</feature>
<dbReference type="InterPro" id="IPR040255">
    <property type="entry name" value="Non-specific_endonuclease"/>
</dbReference>
<feature type="binding site" evidence="2">
    <location>
        <position position="156"/>
    </location>
    <ligand>
        <name>Mg(2+)</name>
        <dbReference type="ChEBI" id="CHEBI:18420"/>
        <note>catalytic</note>
    </ligand>
</feature>
<dbReference type="PANTHER" id="PTHR13966">
    <property type="entry name" value="ENDONUCLEASE RELATED"/>
    <property type="match status" value="1"/>
</dbReference>
<keyword evidence="2" id="KW-0479">Metal-binding</keyword>
<dbReference type="RefSeq" id="WP_070747398.1">
    <property type="nucleotide sequence ID" value="NZ_MDZA01000450.1"/>
</dbReference>
<feature type="domain" description="ENPP1-3/EXOG-like endonuclease/phosphodiesterase" evidence="5">
    <location>
        <begin position="63"/>
        <end position="272"/>
    </location>
</feature>
<feature type="domain" description="DNA/RNA non-specific endonuclease/pyrophosphatase/phosphodiesterase" evidence="6">
    <location>
        <begin position="62"/>
        <end position="272"/>
    </location>
</feature>
<dbReference type="SMART" id="SM00892">
    <property type="entry name" value="Endonuclease_NS"/>
    <property type="match status" value="1"/>
</dbReference>
<protein>
    <submittedName>
        <fullName evidence="7">DNA/RNA endonuclease</fullName>
    </submittedName>
</protein>
<dbReference type="EMBL" id="MDZA01000450">
    <property type="protein sequence ID" value="OGX81344.1"/>
    <property type="molecule type" value="Genomic_DNA"/>
</dbReference>
<dbReference type="OrthoDB" id="9811262at2"/>
<dbReference type="Proteomes" id="UP000177506">
    <property type="component" value="Unassembled WGS sequence"/>
</dbReference>
<dbReference type="InterPro" id="IPR020821">
    <property type="entry name" value="ENPP1-3/EXOG-like_nuc-like"/>
</dbReference>
<dbReference type="SUPFAM" id="SSF54060">
    <property type="entry name" value="His-Me finger endonucleases"/>
    <property type="match status" value="1"/>
</dbReference>
<sequence length="287" mass="30666">MPQAITRASTFVLLALLATACATTDVSPTQAPSQSTLPEHLTLGNPSGATTDPSQPTNYLLSKPQYALSYHRDQGKPNWVSWHLSSSWVGSAPRQDDFRPDADLPATWYHVTASSYAGAGFDRGHNCPSADRTSTAANNSATFLMSNMMPQAPRNNQQTWANLENYLRTFLSSGHELYVVCGSYGKGGTGTEGYATTLDNGRVTVPAHCWKVVVILPTGSNDAARVSTTTRVIAINTPNDNSLSTSWGTYRTSVNAIEAATGLDLLSAVPASVQQVIETRVDNGPTN</sequence>
<dbReference type="CDD" id="cd00091">
    <property type="entry name" value="NUC"/>
    <property type="match status" value="1"/>
</dbReference>
<dbReference type="GO" id="GO:0016787">
    <property type="term" value="F:hydrolase activity"/>
    <property type="evidence" value="ECO:0007669"/>
    <property type="project" value="InterPro"/>
</dbReference>
<evidence type="ECO:0000313" key="7">
    <source>
        <dbReference type="EMBL" id="OGX81344.1"/>
    </source>
</evidence>
<evidence type="ECO:0000259" key="6">
    <source>
        <dbReference type="SMART" id="SM00892"/>
    </source>
</evidence>
<keyword evidence="7" id="KW-0540">Nuclease</keyword>
<feature type="compositionally biased region" description="Polar residues" evidence="3">
    <location>
        <begin position="44"/>
        <end position="57"/>
    </location>
</feature>
<evidence type="ECO:0000256" key="3">
    <source>
        <dbReference type="SAM" id="MobiDB-lite"/>
    </source>
</evidence>
<dbReference type="PROSITE" id="PS51257">
    <property type="entry name" value="PROKAR_LIPOPROTEIN"/>
    <property type="match status" value="1"/>
</dbReference>
<dbReference type="GO" id="GO:0004519">
    <property type="term" value="F:endonuclease activity"/>
    <property type="evidence" value="ECO:0007669"/>
    <property type="project" value="UniProtKB-KW"/>
</dbReference>
<dbReference type="GO" id="GO:0046872">
    <property type="term" value="F:metal ion binding"/>
    <property type="evidence" value="ECO:0007669"/>
    <property type="project" value="UniProtKB-KW"/>
</dbReference>
<evidence type="ECO:0000256" key="1">
    <source>
        <dbReference type="PIRSR" id="PIRSR640255-1"/>
    </source>
</evidence>
<dbReference type="Pfam" id="PF01223">
    <property type="entry name" value="Endonuclease_NS"/>
    <property type="match status" value="1"/>
</dbReference>
<keyword evidence="7" id="KW-0378">Hydrolase</keyword>
<evidence type="ECO:0000256" key="4">
    <source>
        <dbReference type="SAM" id="SignalP"/>
    </source>
</evidence>
<dbReference type="Gene3D" id="3.40.570.10">
    <property type="entry name" value="Extracellular Endonuclease, subunit A"/>
    <property type="match status" value="1"/>
</dbReference>
<dbReference type="SMART" id="SM00477">
    <property type="entry name" value="NUC"/>
    <property type="match status" value="1"/>
</dbReference>
<keyword evidence="7" id="KW-0255">Endonuclease</keyword>
<accession>A0A1G1SRW2</accession>
<keyword evidence="4" id="KW-0732">Signal</keyword>
<organism evidence="7 8">
    <name type="scientific">Hymenobacter coccineus</name>
    <dbReference type="NCBI Taxonomy" id="1908235"/>
    <lineage>
        <taxon>Bacteria</taxon>
        <taxon>Pseudomonadati</taxon>
        <taxon>Bacteroidota</taxon>
        <taxon>Cytophagia</taxon>
        <taxon>Cytophagales</taxon>
        <taxon>Hymenobacteraceae</taxon>
        <taxon>Hymenobacter</taxon>
    </lineage>
</organism>
<gene>
    <name evidence="7" type="ORF">BEN49_15570</name>
</gene>
<name>A0A1G1SRW2_9BACT</name>
<feature type="region of interest" description="Disordered" evidence="3">
    <location>
        <begin position="27"/>
        <end position="57"/>
    </location>
</feature>
<proteinExistence type="predicted"/>
<dbReference type="PANTHER" id="PTHR13966:SF5">
    <property type="entry name" value="ENDONUCLEASE G, MITOCHONDRIAL"/>
    <property type="match status" value="1"/>
</dbReference>